<evidence type="ECO:0000313" key="2">
    <source>
        <dbReference type="EMBL" id="CNF82746.1"/>
    </source>
</evidence>
<accession>A0A0T9M9Q6</accession>
<organism evidence="2 3">
    <name type="scientific">Yersinia intermedia</name>
    <dbReference type="NCBI Taxonomy" id="631"/>
    <lineage>
        <taxon>Bacteria</taxon>
        <taxon>Pseudomonadati</taxon>
        <taxon>Pseudomonadota</taxon>
        <taxon>Gammaproteobacteria</taxon>
        <taxon>Enterobacterales</taxon>
        <taxon>Yersiniaceae</taxon>
        <taxon>Yersinia</taxon>
    </lineage>
</organism>
<dbReference type="Proteomes" id="UP000038750">
    <property type="component" value="Unassembled WGS sequence"/>
</dbReference>
<name>A0A0T9M9Q6_YERIN</name>
<sequence length="214" mass="23319">MTTLTLHYIFDPLCGWCYGAAPLLHAAQSIPDLALVLHGGGMMSGPNRRQIDSQWRGYVMPHDKRIAELTGQTFGEAYFNHLLNDTSAIMDSTPPIAAILAAEQLAGQGADMLHHIQQAHYVEGRRIADTSVLTELATDMGLSRTAFINALNLAQVASAQHIADSRALLAKVHGHGFPTFVLQDRQGKTTTLPTSQYYGDPIGWAEMLKSMLAH</sequence>
<dbReference type="STRING" id="631.CH53_2669"/>
<proteinExistence type="predicted"/>
<dbReference type="AlphaFoldDB" id="A0A0T9M9Q6"/>
<gene>
    <name evidence="2" type="ORF">ERS008530_02224</name>
</gene>
<dbReference type="InterPro" id="IPR036249">
    <property type="entry name" value="Thioredoxin-like_sf"/>
</dbReference>
<dbReference type="CDD" id="cd03025">
    <property type="entry name" value="DsbA_FrnE_like"/>
    <property type="match status" value="1"/>
</dbReference>
<evidence type="ECO:0000313" key="3">
    <source>
        <dbReference type="Proteomes" id="UP000038750"/>
    </source>
</evidence>
<dbReference type="SUPFAM" id="SSF52833">
    <property type="entry name" value="Thioredoxin-like"/>
    <property type="match status" value="1"/>
</dbReference>
<dbReference type="InterPro" id="IPR001853">
    <property type="entry name" value="DSBA-like_thioredoxin_dom"/>
</dbReference>
<dbReference type="EMBL" id="CPZJ01000008">
    <property type="protein sequence ID" value="CNF82746.1"/>
    <property type="molecule type" value="Genomic_DNA"/>
</dbReference>
<dbReference type="GO" id="GO:0016491">
    <property type="term" value="F:oxidoreductase activity"/>
    <property type="evidence" value="ECO:0007669"/>
    <property type="project" value="InterPro"/>
</dbReference>
<evidence type="ECO:0000259" key="1">
    <source>
        <dbReference type="Pfam" id="PF01323"/>
    </source>
</evidence>
<feature type="domain" description="DSBA-like thioredoxin" evidence="1">
    <location>
        <begin position="9"/>
        <end position="186"/>
    </location>
</feature>
<protein>
    <submittedName>
        <fullName evidence="2">Thioredoxin-like protein clustered with PA0057</fullName>
    </submittedName>
</protein>
<dbReference type="PANTHER" id="PTHR13887">
    <property type="entry name" value="GLUTATHIONE S-TRANSFERASE KAPPA"/>
    <property type="match status" value="1"/>
</dbReference>
<dbReference type="Pfam" id="PF01323">
    <property type="entry name" value="DSBA"/>
    <property type="match status" value="1"/>
</dbReference>
<dbReference type="Gene3D" id="3.40.30.10">
    <property type="entry name" value="Glutaredoxin"/>
    <property type="match status" value="1"/>
</dbReference>
<dbReference type="PANTHER" id="PTHR13887:SF51">
    <property type="entry name" value="DSBA FAMILY PROTEIN"/>
    <property type="match status" value="1"/>
</dbReference>
<dbReference type="OrthoDB" id="9813770at2"/>
<dbReference type="RefSeq" id="WP_050073616.1">
    <property type="nucleotide sequence ID" value="NZ_CABHXO010000008.1"/>
</dbReference>
<reference evidence="2 3" key="1">
    <citation type="submission" date="2015-03" db="EMBL/GenBank/DDBJ databases">
        <authorList>
            <person name="Murphy D."/>
        </authorList>
    </citation>
    <scope>NUCLEOTIDE SEQUENCE [LARGE SCALE GENOMIC DNA]</scope>
    <source>
        <strain evidence="2 3">BR165/97</strain>
    </source>
</reference>